<accession>A0A8J6GRV1</accession>
<evidence type="ECO:0000313" key="1">
    <source>
        <dbReference type="EMBL" id="KAH0516110.1"/>
    </source>
</evidence>
<dbReference type="AlphaFoldDB" id="A0A8J6GRV1"/>
<name>A0A8J6GRV1_MICOH</name>
<protein>
    <submittedName>
        <fullName evidence="1">Protein zyg-11-like protein A</fullName>
    </submittedName>
</protein>
<dbReference type="Proteomes" id="UP000710432">
    <property type="component" value="Unassembled WGS sequence"/>
</dbReference>
<evidence type="ECO:0000313" key="2">
    <source>
        <dbReference type="Proteomes" id="UP000710432"/>
    </source>
</evidence>
<organism evidence="1 2">
    <name type="scientific">Microtus ochrogaster</name>
    <name type="common">Prairie vole</name>
    <dbReference type="NCBI Taxonomy" id="79684"/>
    <lineage>
        <taxon>Eukaryota</taxon>
        <taxon>Metazoa</taxon>
        <taxon>Chordata</taxon>
        <taxon>Craniata</taxon>
        <taxon>Vertebrata</taxon>
        <taxon>Euteleostomi</taxon>
        <taxon>Mammalia</taxon>
        <taxon>Eutheria</taxon>
        <taxon>Euarchontoglires</taxon>
        <taxon>Glires</taxon>
        <taxon>Rodentia</taxon>
        <taxon>Myomorpha</taxon>
        <taxon>Muroidea</taxon>
        <taxon>Cricetidae</taxon>
        <taxon>Arvicolinae</taxon>
        <taxon>Microtus</taxon>
    </lineage>
</organism>
<reference evidence="1" key="1">
    <citation type="submission" date="2020-03" db="EMBL/GenBank/DDBJ databases">
        <title>Studies in the Genomics of Life Span.</title>
        <authorList>
            <person name="Glass D."/>
        </authorList>
    </citation>
    <scope>NUCLEOTIDE SEQUENCE</scope>
    <source>
        <strain evidence="1">LTLLF</strain>
        <tissue evidence="1">Muscle</tissue>
    </source>
</reference>
<comment type="caution">
    <text evidence="1">The sequence shown here is derived from an EMBL/GenBank/DDBJ whole genome shotgun (WGS) entry which is preliminary data.</text>
</comment>
<dbReference type="EMBL" id="JAATJU010020746">
    <property type="protein sequence ID" value="KAH0516110.1"/>
    <property type="molecule type" value="Genomic_DNA"/>
</dbReference>
<gene>
    <name evidence="1" type="ORF">LTLLF_126675</name>
</gene>
<sequence length="111" mass="12888">MVYFLHRVLWPQALVLPDSLDEARDHCVVQEEASPYSLVSICLDVLVATLEQWCSTRPDGTLCLPEHWRLPREISDQFLERMTWRGKLTDRTAAIFQGKQTNLKRISICCQ</sequence>
<proteinExistence type="predicted"/>